<feature type="compositionally biased region" description="Low complexity" evidence="1">
    <location>
        <begin position="27"/>
        <end position="39"/>
    </location>
</feature>
<dbReference type="RefSeq" id="WP_047845993.1">
    <property type="nucleotide sequence ID" value="NZ_AEJF01000059.1"/>
</dbReference>
<organism evidence="3 4">
    <name type="scientific">Caballeronia mineralivorans PML1(12)</name>
    <dbReference type="NCBI Taxonomy" id="908627"/>
    <lineage>
        <taxon>Bacteria</taxon>
        <taxon>Pseudomonadati</taxon>
        <taxon>Pseudomonadota</taxon>
        <taxon>Betaproteobacteria</taxon>
        <taxon>Burkholderiales</taxon>
        <taxon>Burkholderiaceae</taxon>
        <taxon>Caballeronia</taxon>
    </lineage>
</organism>
<dbReference type="Pfam" id="PF13663">
    <property type="entry name" value="DUF4148"/>
    <property type="match status" value="1"/>
</dbReference>
<dbReference type="AlphaFoldDB" id="A0A0J1D288"/>
<dbReference type="EMBL" id="AEJF01000059">
    <property type="protein sequence ID" value="KLU26859.1"/>
    <property type="molecule type" value="Genomic_DNA"/>
</dbReference>
<evidence type="ECO:0000313" key="3">
    <source>
        <dbReference type="EMBL" id="KLU26859.1"/>
    </source>
</evidence>
<accession>A0A0J1D288</accession>
<evidence type="ECO:0000256" key="2">
    <source>
        <dbReference type="SAM" id="SignalP"/>
    </source>
</evidence>
<protein>
    <recommendedName>
        <fullName evidence="5">DUF4148 domain-containing protein</fullName>
    </recommendedName>
</protein>
<reference evidence="3 4" key="1">
    <citation type="journal article" date="2015" name="Genome Announc.">
        <title>Draft Genome Sequence of Burkholderia sp. Strain PML1(12), an Ectomycorrhizosphere-Inhabiting Bacterium with Effective Mineral-Weathering Ability.</title>
        <authorList>
            <person name="Uroz S."/>
            <person name="Oger P."/>
        </authorList>
    </citation>
    <scope>NUCLEOTIDE SEQUENCE [LARGE SCALE GENOMIC DNA]</scope>
    <source>
        <strain evidence="4">PML1(12)</strain>
    </source>
</reference>
<comment type="caution">
    <text evidence="3">The sequence shown here is derived from an EMBL/GenBank/DDBJ whole genome shotgun (WGS) entry which is preliminary data.</text>
</comment>
<gene>
    <name evidence="3" type="ORF">EOS_07550</name>
</gene>
<keyword evidence="2" id="KW-0732">Signal</keyword>
<evidence type="ECO:0008006" key="5">
    <source>
        <dbReference type="Google" id="ProtNLM"/>
    </source>
</evidence>
<feature type="chain" id="PRO_5005249394" description="DUF4148 domain-containing protein" evidence="2">
    <location>
        <begin position="22"/>
        <end position="74"/>
    </location>
</feature>
<name>A0A0J1D288_9BURK</name>
<sequence>MKTSIIALAFAAFAASGLAQAADNTTTSTAAQTEQSGTSRIVTSQKTRADVRRELVQAQKDGQLASLSTLYRGS</sequence>
<evidence type="ECO:0000256" key="1">
    <source>
        <dbReference type="SAM" id="MobiDB-lite"/>
    </source>
</evidence>
<evidence type="ECO:0000313" key="4">
    <source>
        <dbReference type="Proteomes" id="UP000035963"/>
    </source>
</evidence>
<dbReference type="Proteomes" id="UP000035963">
    <property type="component" value="Unassembled WGS sequence"/>
</dbReference>
<dbReference type="OrthoDB" id="9115139at2"/>
<dbReference type="InterPro" id="IPR025421">
    <property type="entry name" value="DUF4148"/>
</dbReference>
<proteinExistence type="predicted"/>
<dbReference type="PATRIC" id="fig|908627.4.peg.1670"/>
<feature type="signal peptide" evidence="2">
    <location>
        <begin position="1"/>
        <end position="21"/>
    </location>
</feature>
<feature type="region of interest" description="Disordered" evidence="1">
    <location>
        <begin position="27"/>
        <end position="46"/>
    </location>
</feature>
<keyword evidence="4" id="KW-1185">Reference proteome</keyword>